<evidence type="ECO:0000313" key="2">
    <source>
        <dbReference type="Proteomes" id="UP001590950"/>
    </source>
</evidence>
<protein>
    <submittedName>
        <fullName evidence="1">Uncharacterized protein</fullName>
    </submittedName>
</protein>
<gene>
    <name evidence="1" type="ORF">N7G274_006607</name>
</gene>
<evidence type="ECO:0000313" key="1">
    <source>
        <dbReference type="EMBL" id="KAL2040628.1"/>
    </source>
</evidence>
<proteinExistence type="predicted"/>
<sequence>MLHLQHMAAMNETHGPFSSVVGRQMVMLEFNDSERSFLVGQHHQQRLDSMYCNHFRSNDPTNGGPLVTVGLPPRLIQTYSWRQTCSAFCYCFTFCLPST</sequence>
<dbReference type="EMBL" id="JBEFKJ010000020">
    <property type="protein sequence ID" value="KAL2040628.1"/>
    <property type="molecule type" value="Genomic_DNA"/>
</dbReference>
<dbReference type="Proteomes" id="UP001590950">
    <property type="component" value="Unassembled WGS sequence"/>
</dbReference>
<organism evidence="1 2">
    <name type="scientific">Stereocaulon virgatum</name>
    <dbReference type="NCBI Taxonomy" id="373712"/>
    <lineage>
        <taxon>Eukaryota</taxon>
        <taxon>Fungi</taxon>
        <taxon>Dikarya</taxon>
        <taxon>Ascomycota</taxon>
        <taxon>Pezizomycotina</taxon>
        <taxon>Lecanoromycetes</taxon>
        <taxon>OSLEUM clade</taxon>
        <taxon>Lecanoromycetidae</taxon>
        <taxon>Lecanorales</taxon>
        <taxon>Lecanorineae</taxon>
        <taxon>Stereocaulaceae</taxon>
        <taxon>Stereocaulon</taxon>
    </lineage>
</organism>
<reference evidence="1 2" key="1">
    <citation type="submission" date="2024-09" db="EMBL/GenBank/DDBJ databases">
        <title>Rethinking Asexuality: The Enigmatic Case of Functional Sexual Genes in Lepraria (Stereocaulaceae).</title>
        <authorList>
            <person name="Doellman M."/>
            <person name="Sun Y."/>
            <person name="Barcenas-Pena A."/>
            <person name="Lumbsch H.T."/>
            <person name="Grewe F."/>
        </authorList>
    </citation>
    <scope>NUCLEOTIDE SEQUENCE [LARGE SCALE GENOMIC DNA]</scope>
    <source>
        <strain evidence="1 2">Mercado 3170</strain>
    </source>
</reference>
<keyword evidence="2" id="KW-1185">Reference proteome</keyword>
<accession>A0ABR4ABB6</accession>
<comment type="caution">
    <text evidence="1">The sequence shown here is derived from an EMBL/GenBank/DDBJ whole genome shotgun (WGS) entry which is preliminary data.</text>
</comment>
<name>A0ABR4ABB6_9LECA</name>